<dbReference type="Proteomes" id="UP000636458">
    <property type="component" value="Unassembled WGS sequence"/>
</dbReference>
<evidence type="ECO:0000313" key="2">
    <source>
        <dbReference type="Proteomes" id="UP000636458"/>
    </source>
</evidence>
<evidence type="ECO:0000313" key="1">
    <source>
        <dbReference type="EMBL" id="MBK4347581.1"/>
    </source>
</evidence>
<keyword evidence="2" id="KW-1185">Reference proteome</keyword>
<dbReference type="EMBL" id="JAEPES010000002">
    <property type="protein sequence ID" value="MBK4347581.1"/>
    <property type="molecule type" value="Genomic_DNA"/>
</dbReference>
<comment type="caution">
    <text evidence="1">The sequence shown here is derived from an EMBL/GenBank/DDBJ whole genome shotgun (WGS) entry which is preliminary data.</text>
</comment>
<sequence length="142" mass="15448">MAFWNRNITGDLSLPKSDRGSGNFGDYRYNLVPSNGRVTIRLANSNPRQEELVAALESGGELETALSRRSAAEEAKDAPIEVRLFTGSRVSGVVGVVPRGLEGVIDDTLGRLEDAGRKPRIPAKVVKTRNGYRVDLLLGQTR</sequence>
<proteinExistence type="predicted"/>
<organism evidence="1 2">
    <name type="scientific">Lacisediminihabitans changchengi</name>
    <dbReference type="NCBI Taxonomy" id="2787634"/>
    <lineage>
        <taxon>Bacteria</taxon>
        <taxon>Bacillati</taxon>
        <taxon>Actinomycetota</taxon>
        <taxon>Actinomycetes</taxon>
        <taxon>Micrococcales</taxon>
        <taxon>Microbacteriaceae</taxon>
        <taxon>Lacisediminihabitans</taxon>
    </lineage>
</organism>
<accession>A0A934W362</accession>
<gene>
    <name evidence="1" type="ORF">IV501_08040</name>
</gene>
<name>A0A934W362_9MICO</name>
<dbReference type="AlphaFoldDB" id="A0A934W362"/>
<reference evidence="1" key="1">
    <citation type="submission" date="2021-01" db="EMBL/GenBank/DDBJ databases">
        <title>Lacisediminihabitans sp. nov. strain G11-30, isolated from Antarctic Soil.</title>
        <authorList>
            <person name="Li J."/>
        </authorList>
    </citation>
    <scope>NUCLEOTIDE SEQUENCE</scope>
    <source>
        <strain evidence="1">G11-30</strain>
    </source>
</reference>
<dbReference type="RefSeq" id="WP_200555973.1">
    <property type="nucleotide sequence ID" value="NZ_JAEPES010000002.1"/>
</dbReference>
<protein>
    <submittedName>
        <fullName evidence="1">Uncharacterized protein</fullName>
    </submittedName>
</protein>